<comment type="similarity">
    <text evidence="3">Belongs to the polysaccharide deacetylase family.</text>
</comment>
<comment type="function">
    <text evidence="1">Is involved in generating a small heat-stable compound (Nod), an acylated oligomer of N-acetylglucosamine, that stimulates mitosis in various plant protoplasts.</text>
</comment>
<dbReference type="EMBL" id="VDFU01000029">
    <property type="protein sequence ID" value="TNC46995.1"/>
    <property type="molecule type" value="Genomic_DNA"/>
</dbReference>
<dbReference type="Proteomes" id="UP000305887">
    <property type="component" value="Unassembled WGS sequence"/>
</dbReference>
<keyword evidence="5" id="KW-0732">Signal</keyword>
<reference evidence="8 9" key="1">
    <citation type="submission" date="2019-06" db="EMBL/GenBank/DDBJ databases">
        <title>YIM 131921 draft genome.</title>
        <authorList>
            <person name="Jiang L."/>
        </authorList>
    </citation>
    <scope>NUCLEOTIDE SEQUENCE [LARGE SCALE GENOMIC DNA]</scope>
    <source>
        <strain evidence="8 9">YIM 131921</strain>
    </source>
</reference>
<accession>A0A5C4MRM8</accession>
<keyword evidence="9" id="KW-1185">Reference proteome</keyword>
<dbReference type="PANTHER" id="PTHR34216:SF3">
    <property type="entry name" value="POLY-BETA-1,6-N-ACETYL-D-GLUCOSAMINE N-DEACETYLASE"/>
    <property type="match status" value="1"/>
</dbReference>
<protein>
    <recommendedName>
        <fullName evidence="4">Chitooligosaccharide deacetylase</fullName>
    </recommendedName>
    <alternativeName>
        <fullName evidence="6">Nodulation protein B</fullName>
    </alternativeName>
</protein>
<evidence type="ECO:0000256" key="4">
    <source>
        <dbReference type="ARBA" id="ARBA00020071"/>
    </source>
</evidence>
<evidence type="ECO:0000259" key="7">
    <source>
        <dbReference type="Pfam" id="PF01522"/>
    </source>
</evidence>
<evidence type="ECO:0000313" key="9">
    <source>
        <dbReference type="Proteomes" id="UP000305887"/>
    </source>
</evidence>
<organism evidence="8 9">
    <name type="scientific">Rubellimicrobium rubrum</name>
    <dbReference type="NCBI Taxonomy" id="2585369"/>
    <lineage>
        <taxon>Bacteria</taxon>
        <taxon>Pseudomonadati</taxon>
        <taxon>Pseudomonadota</taxon>
        <taxon>Alphaproteobacteria</taxon>
        <taxon>Rhodobacterales</taxon>
        <taxon>Roseobacteraceae</taxon>
        <taxon>Rubellimicrobium</taxon>
    </lineage>
</organism>
<dbReference type="Pfam" id="PF01522">
    <property type="entry name" value="Polysacc_deac_1"/>
    <property type="match status" value="1"/>
</dbReference>
<evidence type="ECO:0000256" key="2">
    <source>
        <dbReference type="ARBA" id="ARBA00004613"/>
    </source>
</evidence>
<dbReference type="CDD" id="cd10918">
    <property type="entry name" value="CE4_NodB_like_5s_6s"/>
    <property type="match status" value="1"/>
</dbReference>
<dbReference type="Gene3D" id="3.20.20.370">
    <property type="entry name" value="Glycoside hydrolase/deacetylase"/>
    <property type="match status" value="1"/>
</dbReference>
<sequence>MGELLLPGSFDETLAALVRGLSAGRMLRVVNFHATPSYRREEYRKQFAAYAGLFTPITPDNFASAFDGTWSDPRPGLMPVLFEGFRDNVDVMLPVLEEFGFKGWFFVPSAFPAVVPAIQRSYAKAHKLHLPKRDEYPDERVVMTWDEGRSIAARGHGFACHSRSHFELTPETPDHVLWDEIHTAANEMRAGLGQPAEIFCWLHGAEAGVNPRADAMLREAGFRYLFSNFKVQRLA</sequence>
<comment type="caution">
    <text evidence="8">The sequence shown here is derived from an EMBL/GenBank/DDBJ whole genome shotgun (WGS) entry which is preliminary data.</text>
</comment>
<dbReference type="PANTHER" id="PTHR34216">
    <property type="match status" value="1"/>
</dbReference>
<evidence type="ECO:0000256" key="5">
    <source>
        <dbReference type="ARBA" id="ARBA00022729"/>
    </source>
</evidence>
<dbReference type="GO" id="GO:0005975">
    <property type="term" value="P:carbohydrate metabolic process"/>
    <property type="evidence" value="ECO:0007669"/>
    <property type="project" value="InterPro"/>
</dbReference>
<name>A0A5C4MRM8_9RHOB</name>
<dbReference type="SUPFAM" id="SSF88713">
    <property type="entry name" value="Glycoside hydrolase/deacetylase"/>
    <property type="match status" value="1"/>
</dbReference>
<gene>
    <name evidence="8" type="ORF">FHG66_17540</name>
</gene>
<feature type="domain" description="NodB homology" evidence="7">
    <location>
        <begin position="86"/>
        <end position="224"/>
    </location>
</feature>
<evidence type="ECO:0000256" key="3">
    <source>
        <dbReference type="ARBA" id="ARBA00010973"/>
    </source>
</evidence>
<evidence type="ECO:0000256" key="6">
    <source>
        <dbReference type="ARBA" id="ARBA00032976"/>
    </source>
</evidence>
<dbReference type="OrthoDB" id="9782872at2"/>
<dbReference type="InterPro" id="IPR051398">
    <property type="entry name" value="Polysacch_Deacetylase"/>
</dbReference>
<comment type="subcellular location">
    <subcellularLocation>
        <location evidence="2">Secreted</location>
    </subcellularLocation>
</comment>
<dbReference type="InterPro" id="IPR002509">
    <property type="entry name" value="NODB_dom"/>
</dbReference>
<evidence type="ECO:0000256" key="1">
    <source>
        <dbReference type="ARBA" id="ARBA00003236"/>
    </source>
</evidence>
<dbReference type="RefSeq" id="WP_139078346.1">
    <property type="nucleotide sequence ID" value="NZ_VDFU01000029.1"/>
</dbReference>
<dbReference type="GO" id="GO:0016810">
    <property type="term" value="F:hydrolase activity, acting on carbon-nitrogen (but not peptide) bonds"/>
    <property type="evidence" value="ECO:0007669"/>
    <property type="project" value="InterPro"/>
</dbReference>
<dbReference type="GO" id="GO:0005576">
    <property type="term" value="C:extracellular region"/>
    <property type="evidence" value="ECO:0007669"/>
    <property type="project" value="UniProtKB-SubCell"/>
</dbReference>
<dbReference type="InterPro" id="IPR011330">
    <property type="entry name" value="Glyco_hydro/deAcase_b/a-brl"/>
</dbReference>
<proteinExistence type="inferred from homology"/>
<evidence type="ECO:0000313" key="8">
    <source>
        <dbReference type="EMBL" id="TNC46995.1"/>
    </source>
</evidence>
<dbReference type="AlphaFoldDB" id="A0A5C4MRM8"/>